<sequence length="187" mass="20409">MPDYSYTTMSLQTIDTRKLKAPHMNSARSGIVEAWKLCYHLMHGACGLSKFAQRTATIIGGAPGVSSCVTGTTSSKRSHVTPFEDVVAAKIKFRGRARLHVAISVHDHPCMFPGQHLVGDQYSNLSDPYSHQWLLFPVTYRPAGMLAPGLPCFAAHVHSHSLFPGGAKMGVQSLVHTSHDDSQRLKT</sequence>
<comment type="caution">
    <text evidence="1">The sequence shown here is derived from an EMBL/GenBank/DDBJ whole genome shotgun (WGS) entry which is preliminary data.</text>
</comment>
<gene>
    <name evidence="1" type="ORF">M8818_001054</name>
</gene>
<dbReference type="EMBL" id="JAMKPW020000004">
    <property type="protein sequence ID" value="KAK8219320.1"/>
    <property type="molecule type" value="Genomic_DNA"/>
</dbReference>
<accession>A0ACC3SLI2</accession>
<evidence type="ECO:0000313" key="1">
    <source>
        <dbReference type="EMBL" id="KAK8219320.1"/>
    </source>
</evidence>
<evidence type="ECO:0000313" key="2">
    <source>
        <dbReference type="Proteomes" id="UP001320706"/>
    </source>
</evidence>
<dbReference type="Proteomes" id="UP001320706">
    <property type="component" value="Unassembled WGS sequence"/>
</dbReference>
<reference evidence="1" key="1">
    <citation type="submission" date="2024-02" db="EMBL/GenBank/DDBJ databases">
        <title>Metagenome Assembled Genome of Zalaria obscura JY119.</title>
        <authorList>
            <person name="Vighnesh L."/>
            <person name="Jagadeeshwari U."/>
            <person name="Venkata Ramana C."/>
            <person name="Sasikala C."/>
        </authorList>
    </citation>
    <scope>NUCLEOTIDE SEQUENCE</scope>
    <source>
        <strain evidence="1">JY119</strain>
    </source>
</reference>
<organism evidence="1 2">
    <name type="scientific">Zalaria obscura</name>
    <dbReference type="NCBI Taxonomy" id="2024903"/>
    <lineage>
        <taxon>Eukaryota</taxon>
        <taxon>Fungi</taxon>
        <taxon>Dikarya</taxon>
        <taxon>Ascomycota</taxon>
        <taxon>Pezizomycotina</taxon>
        <taxon>Dothideomycetes</taxon>
        <taxon>Dothideomycetidae</taxon>
        <taxon>Dothideales</taxon>
        <taxon>Zalariaceae</taxon>
        <taxon>Zalaria</taxon>
    </lineage>
</organism>
<protein>
    <submittedName>
        <fullName evidence="1">Uncharacterized protein</fullName>
    </submittedName>
</protein>
<proteinExistence type="predicted"/>
<keyword evidence="2" id="KW-1185">Reference proteome</keyword>
<name>A0ACC3SLI2_9PEZI</name>